<sequence>MYGVLRRGGNKKDKAFFVFDEKQIDISISDSVFLTPPPPGPR</sequence>
<organism evidence="1 2">
    <name type="scientific">Spirodela intermedia</name>
    <name type="common">Intermediate duckweed</name>
    <dbReference type="NCBI Taxonomy" id="51605"/>
    <lineage>
        <taxon>Eukaryota</taxon>
        <taxon>Viridiplantae</taxon>
        <taxon>Streptophyta</taxon>
        <taxon>Embryophyta</taxon>
        <taxon>Tracheophyta</taxon>
        <taxon>Spermatophyta</taxon>
        <taxon>Magnoliopsida</taxon>
        <taxon>Liliopsida</taxon>
        <taxon>Araceae</taxon>
        <taxon>Lemnoideae</taxon>
        <taxon>Spirodela</taxon>
    </lineage>
</organism>
<dbReference type="AlphaFoldDB" id="A0A7I8LHE3"/>
<evidence type="ECO:0000313" key="2">
    <source>
        <dbReference type="Proteomes" id="UP000663760"/>
    </source>
</evidence>
<protein>
    <submittedName>
        <fullName evidence="1">Uncharacterized protein</fullName>
    </submittedName>
</protein>
<gene>
    <name evidence="1" type="ORF">SI8410_16020141</name>
</gene>
<dbReference type="EMBL" id="LR746279">
    <property type="protein sequence ID" value="CAA7409463.1"/>
    <property type="molecule type" value="Genomic_DNA"/>
</dbReference>
<keyword evidence="2" id="KW-1185">Reference proteome</keyword>
<proteinExistence type="predicted"/>
<reference evidence="1" key="1">
    <citation type="submission" date="2020-02" db="EMBL/GenBank/DDBJ databases">
        <authorList>
            <person name="Scholz U."/>
            <person name="Mascher M."/>
            <person name="Fiebig A."/>
        </authorList>
    </citation>
    <scope>NUCLEOTIDE SEQUENCE</scope>
</reference>
<dbReference type="Proteomes" id="UP000663760">
    <property type="component" value="Chromosome 16"/>
</dbReference>
<name>A0A7I8LHE3_SPIIN</name>
<evidence type="ECO:0000313" key="1">
    <source>
        <dbReference type="EMBL" id="CAA7409463.1"/>
    </source>
</evidence>
<accession>A0A7I8LHE3</accession>